<dbReference type="GO" id="GO:0048731">
    <property type="term" value="P:system development"/>
    <property type="evidence" value="ECO:0007669"/>
    <property type="project" value="TreeGrafter"/>
</dbReference>
<dbReference type="Proteomes" id="UP001154282">
    <property type="component" value="Unassembled WGS sequence"/>
</dbReference>
<dbReference type="Gene3D" id="2.170.150.80">
    <property type="entry name" value="NAC domain"/>
    <property type="match status" value="1"/>
</dbReference>
<feature type="region of interest" description="Disordered" evidence="5">
    <location>
        <begin position="1"/>
        <end position="49"/>
    </location>
</feature>
<feature type="compositionally biased region" description="Polar residues" evidence="5">
    <location>
        <begin position="1"/>
        <end position="12"/>
    </location>
</feature>
<proteinExistence type="predicted"/>
<dbReference type="GO" id="GO:0006355">
    <property type="term" value="P:regulation of DNA-templated transcription"/>
    <property type="evidence" value="ECO:0007669"/>
    <property type="project" value="InterPro"/>
</dbReference>
<dbReference type="PANTHER" id="PTHR31719:SF164">
    <property type="entry name" value="NAC DOMAIN-CONTAINING PROTEIN"/>
    <property type="match status" value="1"/>
</dbReference>
<feature type="non-terminal residue" evidence="7">
    <location>
        <position position="1"/>
    </location>
</feature>
<keyword evidence="2" id="KW-0238">DNA-binding</keyword>
<keyword evidence="4" id="KW-0539">Nucleus</keyword>
<evidence type="ECO:0000256" key="5">
    <source>
        <dbReference type="SAM" id="MobiDB-lite"/>
    </source>
</evidence>
<evidence type="ECO:0000256" key="4">
    <source>
        <dbReference type="ARBA" id="ARBA00023242"/>
    </source>
</evidence>
<dbReference type="InterPro" id="IPR003441">
    <property type="entry name" value="NAC-dom"/>
</dbReference>
<gene>
    <name evidence="7" type="ORF">LITE_LOCUS35496</name>
</gene>
<dbReference type="AlphaFoldDB" id="A0AAV0NVE4"/>
<feature type="compositionally biased region" description="Basic and acidic residues" evidence="5">
    <location>
        <begin position="13"/>
        <end position="26"/>
    </location>
</feature>
<evidence type="ECO:0000313" key="7">
    <source>
        <dbReference type="EMBL" id="CAI0462742.1"/>
    </source>
</evidence>
<evidence type="ECO:0000313" key="8">
    <source>
        <dbReference type="Proteomes" id="UP001154282"/>
    </source>
</evidence>
<keyword evidence="1" id="KW-0805">Transcription regulation</keyword>
<dbReference type="InterPro" id="IPR036093">
    <property type="entry name" value="NAC_dom_sf"/>
</dbReference>
<evidence type="ECO:0000256" key="1">
    <source>
        <dbReference type="ARBA" id="ARBA00023015"/>
    </source>
</evidence>
<dbReference type="GO" id="GO:0003677">
    <property type="term" value="F:DNA binding"/>
    <property type="evidence" value="ECO:0007669"/>
    <property type="project" value="UniProtKB-KW"/>
</dbReference>
<feature type="compositionally biased region" description="Basic residues" evidence="5">
    <location>
        <begin position="36"/>
        <end position="49"/>
    </location>
</feature>
<dbReference type="EMBL" id="CAMGYJ010000008">
    <property type="protein sequence ID" value="CAI0462742.1"/>
    <property type="molecule type" value="Genomic_DNA"/>
</dbReference>
<comment type="caution">
    <text evidence="7">The sequence shown here is derived from an EMBL/GenBank/DDBJ whole genome shotgun (WGS) entry which is preliminary data.</text>
</comment>
<reference evidence="7" key="1">
    <citation type="submission" date="2022-08" db="EMBL/GenBank/DDBJ databases">
        <authorList>
            <person name="Gutierrez-Valencia J."/>
        </authorList>
    </citation>
    <scope>NUCLEOTIDE SEQUENCE</scope>
</reference>
<keyword evidence="8" id="KW-1185">Reference proteome</keyword>
<evidence type="ECO:0000256" key="3">
    <source>
        <dbReference type="ARBA" id="ARBA00023163"/>
    </source>
</evidence>
<accession>A0AAV0NVE4</accession>
<dbReference type="PANTHER" id="PTHR31719">
    <property type="entry name" value="NAC TRANSCRIPTION FACTOR 56"/>
    <property type="match status" value="1"/>
</dbReference>
<feature type="domain" description="NAC" evidence="6">
    <location>
        <begin position="102"/>
        <end position="248"/>
    </location>
</feature>
<dbReference type="Pfam" id="PF02365">
    <property type="entry name" value="NAM"/>
    <property type="match status" value="1"/>
</dbReference>
<organism evidence="7 8">
    <name type="scientific">Linum tenue</name>
    <dbReference type="NCBI Taxonomy" id="586396"/>
    <lineage>
        <taxon>Eukaryota</taxon>
        <taxon>Viridiplantae</taxon>
        <taxon>Streptophyta</taxon>
        <taxon>Embryophyta</taxon>
        <taxon>Tracheophyta</taxon>
        <taxon>Spermatophyta</taxon>
        <taxon>Magnoliopsida</taxon>
        <taxon>eudicotyledons</taxon>
        <taxon>Gunneridae</taxon>
        <taxon>Pentapetalae</taxon>
        <taxon>rosids</taxon>
        <taxon>fabids</taxon>
        <taxon>Malpighiales</taxon>
        <taxon>Linaceae</taxon>
        <taxon>Linum</taxon>
    </lineage>
</organism>
<dbReference type="SUPFAM" id="SSF101941">
    <property type="entry name" value="NAC domain"/>
    <property type="match status" value="1"/>
</dbReference>
<evidence type="ECO:0000256" key="2">
    <source>
        <dbReference type="ARBA" id="ARBA00023125"/>
    </source>
</evidence>
<protein>
    <recommendedName>
        <fullName evidence="6">NAC domain-containing protein</fullName>
    </recommendedName>
</protein>
<dbReference type="PROSITE" id="PS51005">
    <property type="entry name" value="NAC"/>
    <property type="match status" value="1"/>
</dbReference>
<evidence type="ECO:0000259" key="6">
    <source>
        <dbReference type="PROSITE" id="PS51005"/>
    </source>
</evidence>
<sequence>SFPFPTTSAQSQKLERRQVPATREHANGSLSFSRSSLRRRSTSPFKRHSHCSLGVSDSTLRFPKTLASSVHALSNVTCVFPFLESIEYGGGNSFRRRPLLSLPVGYHFSPSDEELVEYYLKRKARGESFPYNVIPDCDLYGDKAPWEMFPRDAGTGRDRFFVFTKLKRLSKRRVSRTASIGEWHGNTSGEIFDGKKNNVIGTRRQFVFKVKKGKQGSASGAPVGHWIMHEYSLAGIDSDVVLCEIENKEKKRLRSDYERVFCETVNKGSKRLRMDEDGAFLTATDDGVSSLADMESELNKYLFSDPEDAAVSSSSSFLEMVTELASNFPFSSAVGHSTEQISIQQEVQATVNGGLSCGDSCDILAVSTNDAEEETVSSLQSSIDNPMTSSSSSLIPVVLASDLDLSQDDCWGDDELGFLTRYGASEFTDLPIFDLDDNLCNQLDFDTSAGLAMTGLW</sequence>
<keyword evidence="3" id="KW-0804">Transcription</keyword>
<name>A0AAV0NVE4_9ROSI</name>